<keyword evidence="9" id="KW-1185">Reference proteome</keyword>
<evidence type="ECO:0000256" key="3">
    <source>
        <dbReference type="ARBA" id="ARBA00022692"/>
    </source>
</evidence>
<dbReference type="OrthoDB" id="9764596at2"/>
<dbReference type="SUPFAM" id="SSF103473">
    <property type="entry name" value="MFS general substrate transporter"/>
    <property type="match status" value="1"/>
</dbReference>
<proteinExistence type="predicted"/>
<protein>
    <submittedName>
        <fullName evidence="8">MFS transporter</fullName>
    </submittedName>
</protein>
<dbReference type="EMBL" id="CP037940">
    <property type="protein sequence ID" value="QBO36909.1"/>
    <property type="molecule type" value="Genomic_DNA"/>
</dbReference>
<feature type="domain" description="Major facilitator superfamily (MFS) profile" evidence="7">
    <location>
        <begin position="237"/>
        <end position="423"/>
    </location>
</feature>
<dbReference type="InterPro" id="IPR020846">
    <property type="entry name" value="MFS_dom"/>
</dbReference>
<name>A0A4P6YVM6_9LACO</name>
<dbReference type="Proteomes" id="UP000292886">
    <property type="component" value="Chromosome"/>
</dbReference>
<dbReference type="PANTHER" id="PTHR23528:SF1">
    <property type="entry name" value="MAJOR FACILITATOR SUPERFAMILY (MFS) PROFILE DOMAIN-CONTAINING PROTEIN"/>
    <property type="match status" value="1"/>
</dbReference>
<dbReference type="AlphaFoldDB" id="A0A4P6YVM6"/>
<keyword evidence="4 6" id="KW-1133">Transmembrane helix</keyword>
<dbReference type="GO" id="GO:0005886">
    <property type="term" value="C:plasma membrane"/>
    <property type="evidence" value="ECO:0007669"/>
    <property type="project" value="UniProtKB-SubCell"/>
</dbReference>
<feature type="transmembrane region" description="Helical" evidence="6">
    <location>
        <begin position="59"/>
        <end position="82"/>
    </location>
</feature>
<evidence type="ECO:0000256" key="2">
    <source>
        <dbReference type="ARBA" id="ARBA00022448"/>
    </source>
</evidence>
<accession>A0A4P6YVM6</accession>
<dbReference type="GO" id="GO:0022857">
    <property type="term" value="F:transmembrane transporter activity"/>
    <property type="evidence" value="ECO:0007669"/>
    <property type="project" value="InterPro"/>
</dbReference>
<dbReference type="PANTHER" id="PTHR23528">
    <property type="match status" value="1"/>
</dbReference>
<keyword evidence="2" id="KW-0813">Transport</keyword>
<feature type="transmembrane region" description="Helical" evidence="6">
    <location>
        <begin position="21"/>
        <end position="47"/>
    </location>
</feature>
<feature type="transmembrane region" description="Helical" evidence="6">
    <location>
        <begin position="308"/>
        <end position="327"/>
    </location>
</feature>
<feature type="transmembrane region" description="Helical" evidence="6">
    <location>
        <begin position="181"/>
        <end position="201"/>
    </location>
</feature>
<keyword evidence="3 6" id="KW-0812">Transmembrane</keyword>
<organism evidence="8 9">
    <name type="scientific">Periweissella cryptocerci</name>
    <dbReference type="NCBI Taxonomy" id="2506420"/>
    <lineage>
        <taxon>Bacteria</taxon>
        <taxon>Bacillati</taxon>
        <taxon>Bacillota</taxon>
        <taxon>Bacilli</taxon>
        <taxon>Lactobacillales</taxon>
        <taxon>Lactobacillaceae</taxon>
        <taxon>Periweissella</taxon>
    </lineage>
</organism>
<comment type="subcellular location">
    <subcellularLocation>
        <location evidence="1">Cell membrane</location>
        <topology evidence="1">Multi-pass membrane protein</topology>
    </subcellularLocation>
</comment>
<dbReference type="PROSITE" id="PS50850">
    <property type="entry name" value="MFS"/>
    <property type="match status" value="1"/>
</dbReference>
<feature type="transmembrane region" description="Helical" evidence="6">
    <location>
        <begin position="400"/>
        <end position="419"/>
    </location>
</feature>
<dbReference type="InterPro" id="IPR036259">
    <property type="entry name" value="MFS_trans_sf"/>
</dbReference>
<feature type="transmembrane region" description="Helical" evidence="6">
    <location>
        <begin position="278"/>
        <end position="296"/>
    </location>
</feature>
<feature type="transmembrane region" description="Helical" evidence="6">
    <location>
        <begin position="119"/>
        <end position="142"/>
    </location>
</feature>
<evidence type="ECO:0000313" key="8">
    <source>
        <dbReference type="EMBL" id="QBO36909.1"/>
    </source>
</evidence>
<feature type="transmembrane region" description="Helical" evidence="6">
    <location>
        <begin position="371"/>
        <end position="394"/>
    </location>
</feature>
<dbReference type="KEGG" id="wei:EQG49_10870"/>
<feature type="transmembrane region" description="Helical" evidence="6">
    <location>
        <begin position="333"/>
        <end position="350"/>
    </location>
</feature>
<evidence type="ECO:0000256" key="6">
    <source>
        <dbReference type="SAM" id="Phobius"/>
    </source>
</evidence>
<dbReference type="Pfam" id="PF07690">
    <property type="entry name" value="MFS_1"/>
    <property type="match status" value="1"/>
</dbReference>
<gene>
    <name evidence="8" type="ORF">EQG49_10870</name>
</gene>
<sequence length="423" mass="45228">MEVGRNTYRRRIIMKSISLKRMIPGLVTGAGTWLGPYIVAVSIFLPLKIQALDAPHKVALVAVFSSIAMVIATIANLFAGALSDKTKSRFGKRTPWFVIGGLASMLLLMGAAWAPSIAILLVFWSLYQVTLNMSVASVGVLMEYTDKEQRGSASSAYGIGMSIGNYAFPILGAMFMKNITLGFIVFGLIAGVGGILTALIIKEPSNKNVVDSPVEKKEKKSFKELLKLMPGVKEGRDFYLALGGKLLFGIGQFLVVSYQMFILTDYMKLSEKTTQDTIQLISAVMMVAAIVVGGLVGPLADKIKSIKLPTSVAAILLGIGAIFPFFAAKPWTMIVFAIIGGIGIGSWNGIDQSLNVTVGEALDKERLGFFMGVYNLGNTLCQAAAPIIAAALISTLGFQMIFPFATIFAIAGGVLILMIKSVK</sequence>
<reference evidence="9" key="1">
    <citation type="submission" date="2019-03" db="EMBL/GenBank/DDBJ databases">
        <title>Weissella sp. 26KH-42 Genome sequencing.</title>
        <authorList>
            <person name="Heo J."/>
            <person name="Kim S.-J."/>
            <person name="Kim J.-S."/>
            <person name="Hong S.-B."/>
            <person name="Kwon S.-W."/>
        </authorList>
    </citation>
    <scope>NUCLEOTIDE SEQUENCE [LARGE SCALE GENOMIC DNA]</scope>
    <source>
        <strain evidence="9">26KH-42</strain>
    </source>
</reference>
<evidence type="ECO:0000256" key="4">
    <source>
        <dbReference type="ARBA" id="ARBA00022989"/>
    </source>
</evidence>
<feature type="transmembrane region" description="Helical" evidence="6">
    <location>
        <begin position="94"/>
        <end position="113"/>
    </location>
</feature>
<evidence type="ECO:0000313" key="9">
    <source>
        <dbReference type="Proteomes" id="UP000292886"/>
    </source>
</evidence>
<dbReference type="InterPro" id="IPR011701">
    <property type="entry name" value="MFS"/>
</dbReference>
<evidence type="ECO:0000256" key="1">
    <source>
        <dbReference type="ARBA" id="ARBA00004651"/>
    </source>
</evidence>
<evidence type="ECO:0000259" key="7">
    <source>
        <dbReference type="PROSITE" id="PS50850"/>
    </source>
</evidence>
<feature type="transmembrane region" description="Helical" evidence="6">
    <location>
        <begin position="238"/>
        <end position="258"/>
    </location>
</feature>
<keyword evidence="5 6" id="KW-0472">Membrane</keyword>
<feature type="transmembrane region" description="Helical" evidence="6">
    <location>
        <begin position="154"/>
        <end position="175"/>
    </location>
</feature>
<dbReference type="Gene3D" id="1.20.1250.20">
    <property type="entry name" value="MFS general substrate transporter like domains"/>
    <property type="match status" value="1"/>
</dbReference>
<evidence type="ECO:0000256" key="5">
    <source>
        <dbReference type="ARBA" id="ARBA00023136"/>
    </source>
</evidence>